<evidence type="ECO:0000313" key="1">
    <source>
        <dbReference type="EMBL" id="KAL0085037.1"/>
    </source>
</evidence>
<dbReference type="Gene3D" id="3.40.50.300">
    <property type="entry name" value="P-loop containing nucleotide triphosphate hydrolases"/>
    <property type="match status" value="1"/>
</dbReference>
<accession>A0ABR3AYX3</accession>
<evidence type="ECO:0000313" key="2">
    <source>
        <dbReference type="Proteomes" id="UP001448207"/>
    </source>
</evidence>
<organism evidence="1 2">
    <name type="scientific">Phycomyces blakesleeanus</name>
    <dbReference type="NCBI Taxonomy" id="4837"/>
    <lineage>
        <taxon>Eukaryota</taxon>
        <taxon>Fungi</taxon>
        <taxon>Fungi incertae sedis</taxon>
        <taxon>Mucoromycota</taxon>
        <taxon>Mucoromycotina</taxon>
        <taxon>Mucoromycetes</taxon>
        <taxon>Mucorales</taxon>
        <taxon>Phycomycetaceae</taxon>
        <taxon>Phycomyces</taxon>
    </lineage>
</organism>
<reference evidence="1 2" key="1">
    <citation type="submission" date="2024-04" db="EMBL/GenBank/DDBJ databases">
        <title>Symmetric and asymmetric DNA N6-adenine methylation regulates different biological responses in Mucorales.</title>
        <authorList>
            <consortium name="Lawrence Berkeley National Laboratory"/>
            <person name="Lax C."/>
            <person name="Mondo S.J."/>
            <person name="Osorio-Concepcion M."/>
            <person name="Muszewska A."/>
            <person name="Corrochano-Luque M."/>
            <person name="Gutierrez G."/>
            <person name="Riley R."/>
            <person name="Lipzen A."/>
            <person name="Guo J."/>
            <person name="Hundley H."/>
            <person name="Amirebrahimi M."/>
            <person name="Ng V."/>
            <person name="Lorenzo-Gutierrez D."/>
            <person name="Binder U."/>
            <person name="Yang J."/>
            <person name="Song Y."/>
            <person name="Canovas D."/>
            <person name="Navarro E."/>
            <person name="Freitag M."/>
            <person name="Gabaldon T."/>
            <person name="Grigoriev I.V."/>
            <person name="Corrochano L.M."/>
            <person name="Nicolas F.E."/>
            <person name="Garre V."/>
        </authorList>
    </citation>
    <scope>NUCLEOTIDE SEQUENCE [LARGE SCALE GENOMIC DNA]</scope>
    <source>
        <strain evidence="1 2">L51</strain>
    </source>
</reference>
<comment type="caution">
    <text evidence="1">The sequence shown here is derived from an EMBL/GenBank/DDBJ whole genome shotgun (WGS) entry which is preliminary data.</text>
</comment>
<keyword evidence="2" id="KW-1185">Reference proteome</keyword>
<sequence>MSFWKPGTVAPGSAVDRDTENETNATVIAHAEAQFHHLSIQQQRERLPVFKLRKELLYLVEIFQTVIVVGQTGSGKTTRKIICILKMYSVES</sequence>
<gene>
    <name evidence="1" type="ORF">J3Q64DRAFT_1112069</name>
</gene>
<dbReference type="InterPro" id="IPR027417">
    <property type="entry name" value="P-loop_NTPase"/>
</dbReference>
<evidence type="ECO:0008006" key="3">
    <source>
        <dbReference type="Google" id="ProtNLM"/>
    </source>
</evidence>
<dbReference type="SUPFAM" id="SSF52540">
    <property type="entry name" value="P-loop containing nucleoside triphosphate hydrolases"/>
    <property type="match status" value="1"/>
</dbReference>
<protein>
    <recommendedName>
        <fullName evidence="3">Myosin motor domain-containing protein</fullName>
    </recommendedName>
</protein>
<dbReference type="EMBL" id="JBCLYO010000011">
    <property type="protein sequence ID" value="KAL0085037.1"/>
    <property type="molecule type" value="Genomic_DNA"/>
</dbReference>
<proteinExistence type="predicted"/>
<dbReference type="Proteomes" id="UP001448207">
    <property type="component" value="Unassembled WGS sequence"/>
</dbReference>
<name>A0ABR3AYX3_PHYBL</name>